<accession>A0A510DSZ3</accession>
<proteinExistence type="predicted"/>
<keyword evidence="1" id="KW-0472">Membrane</keyword>
<evidence type="ECO:0000313" key="2">
    <source>
        <dbReference type="EMBL" id="BBG23279.1"/>
    </source>
</evidence>
<feature type="transmembrane region" description="Helical" evidence="1">
    <location>
        <begin position="5"/>
        <end position="26"/>
    </location>
</feature>
<evidence type="ECO:0000313" key="4">
    <source>
        <dbReference type="Proteomes" id="UP000322983"/>
    </source>
</evidence>
<dbReference type="KEGG" id="step:IC006_0563"/>
<dbReference type="EMBL" id="AP018929">
    <property type="protein sequence ID" value="BBG23279.1"/>
    <property type="molecule type" value="Genomic_DNA"/>
</dbReference>
<dbReference type="AlphaFoldDB" id="A0A510E0L0"/>
<keyword evidence="1" id="KW-0812">Transmembrane</keyword>
<dbReference type="GeneID" id="41716994"/>
<dbReference type="STRING" id="1294262.GCA_001316085_01846"/>
<evidence type="ECO:0000256" key="1">
    <source>
        <dbReference type="SAM" id="Phobius"/>
    </source>
</evidence>
<keyword evidence="4" id="KW-1185">Reference proteome</keyword>
<dbReference type="Proteomes" id="UP000322983">
    <property type="component" value="Chromosome"/>
</dbReference>
<evidence type="ECO:0000313" key="5">
    <source>
        <dbReference type="Proteomes" id="UP000325030"/>
    </source>
</evidence>
<name>A0A510E0L0_9CREN</name>
<feature type="transmembrane region" description="Helical" evidence="1">
    <location>
        <begin position="127"/>
        <end position="151"/>
    </location>
</feature>
<dbReference type="RefSeq" id="WP_054846052.1">
    <property type="nucleotide sequence ID" value="NZ_AP018929.1"/>
</dbReference>
<keyword evidence="1" id="KW-1133">Transmembrane helix</keyword>
<dbReference type="EMBL" id="AP018930">
    <property type="protein sequence ID" value="BBG26031.1"/>
    <property type="molecule type" value="Genomic_DNA"/>
</dbReference>
<reference evidence="3 4" key="2">
    <citation type="journal article" date="2020" name="Int. J. Syst. Evol. Microbiol.">
        <title>Sulfuracidifex tepidarius gen. nov., sp. nov. and transfer of Sulfolobus metallicus Huber and Stetter 1992 to the genus Sulfuracidifex as Sulfuracidifex metallicus comb. nov.</title>
        <authorList>
            <person name="Itoh T."/>
            <person name="Miura T."/>
            <person name="Sakai H.D."/>
            <person name="Kato S."/>
            <person name="Ohkuma M."/>
            <person name="Takashina T."/>
        </authorList>
    </citation>
    <scope>NUCLEOTIDE SEQUENCE</scope>
    <source>
        <strain evidence="2 4">IC-006</strain>
        <strain evidence="3">IC-007</strain>
    </source>
</reference>
<sequence>MNKWVVVSIVGVVILVIGIGLAIYGADSFGGAVSSSLNDLKIKPFTTLTPGGEEQISVPANSYDLLLYNSTMPLQLKDVNVTYAAGIYEAAIATKSAPVNYYLVNNNSVPVEVKYVLTPVDLTQLEMASVGILLLFAGFIIAIAGGVIAIISRFRKKRSTDFGQPPTVP</sequence>
<accession>A0A510E0L0</accession>
<evidence type="ECO:0000313" key="3">
    <source>
        <dbReference type="EMBL" id="BBG26031.1"/>
    </source>
</evidence>
<organism evidence="3 5">
    <name type="scientific">Sulfuracidifex tepidarius</name>
    <dbReference type="NCBI Taxonomy" id="1294262"/>
    <lineage>
        <taxon>Archaea</taxon>
        <taxon>Thermoproteota</taxon>
        <taxon>Thermoprotei</taxon>
        <taxon>Sulfolobales</taxon>
        <taxon>Sulfolobaceae</taxon>
        <taxon>Sulfuracidifex</taxon>
    </lineage>
</organism>
<dbReference type="Proteomes" id="UP000325030">
    <property type="component" value="Chromosome"/>
</dbReference>
<reference evidence="5" key="1">
    <citation type="submission" date="2018-09" db="EMBL/GenBank/DDBJ databases">
        <title>Complete Genome Sequencing of Sulfolobus sp. JCM 16834.</title>
        <authorList>
            <person name="Kato S."/>
            <person name="Itoh T."/>
            <person name="Ohkuma M."/>
        </authorList>
    </citation>
    <scope>NUCLEOTIDE SEQUENCE [LARGE SCALE GENOMIC DNA]</scope>
    <source>
        <strain evidence="5">IC-007</strain>
    </source>
</reference>
<gene>
    <name evidence="2" type="ORF">IC006_0563</name>
    <name evidence="3" type="ORF">IC007_0536</name>
</gene>
<protein>
    <submittedName>
        <fullName evidence="3">Uncharacterized protein</fullName>
    </submittedName>
</protein>